<name>A0A061AJM9_CYBFA</name>
<dbReference type="VEuPathDB" id="FungiDB:BON22_1635"/>
<evidence type="ECO:0000313" key="2">
    <source>
        <dbReference type="EMBL" id="CDR37770.1"/>
    </source>
</evidence>
<accession>A0A061AJM9</accession>
<feature type="compositionally biased region" description="Polar residues" evidence="1">
    <location>
        <begin position="365"/>
        <end position="378"/>
    </location>
</feature>
<protein>
    <submittedName>
        <fullName evidence="2">CYFA0S01e16798g1_1</fullName>
    </submittedName>
</protein>
<feature type="region of interest" description="Disordered" evidence="1">
    <location>
        <begin position="349"/>
        <end position="378"/>
    </location>
</feature>
<gene>
    <name evidence="2" type="ORF">CYFA0S_01e16798g</name>
</gene>
<organism evidence="2">
    <name type="scientific">Cyberlindnera fabianii</name>
    <name type="common">Yeast</name>
    <name type="synonym">Hansenula fabianii</name>
    <dbReference type="NCBI Taxonomy" id="36022"/>
    <lineage>
        <taxon>Eukaryota</taxon>
        <taxon>Fungi</taxon>
        <taxon>Dikarya</taxon>
        <taxon>Ascomycota</taxon>
        <taxon>Saccharomycotina</taxon>
        <taxon>Saccharomycetes</taxon>
        <taxon>Phaffomycetales</taxon>
        <taxon>Phaffomycetaceae</taxon>
        <taxon>Cyberlindnera</taxon>
    </lineage>
</organism>
<dbReference type="OrthoDB" id="3980960at2759"/>
<reference evidence="2" key="1">
    <citation type="journal article" date="2014" name="Genome Announc.">
        <title>Genome sequence of the yeast Cyberlindnera fabianii (Hansenula fabianii).</title>
        <authorList>
            <person name="Freel K.C."/>
            <person name="Sarilar V."/>
            <person name="Neuveglise C."/>
            <person name="Devillers H."/>
            <person name="Friedrich A."/>
            <person name="Schacherer J."/>
        </authorList>
    </citation>
    <scope>NUCLEOTIDE SEQUENCE</scope>
    <source>
        <strain evidence="2">YJS4271</strain>
    </source>
</reference>
<dbReference type="AlphaFoldDB" id="A0A061AJM9"/>
<dbReference type="PhylomeDB" id="A0A061AJM9"/>
<dbReference type="Gene3D" id="3.30.160.20">
    <property type="match status" value="1"/>
</dbReference>
<evidence type="ECO:0000256" key="1">
    <source>
        <dbReference type="SAM" id="MobiDB-lite"/>
    </source>
</evidence>
<sequence>MSSGEKKRLADDSEIYEMLNKIRRCEINPEMASFDILSSLAMAETAGSFLTGAEYLTKCPSASQLELIRSTSLDKAVLEQLDNPLVMLALRLRQEYDEGNIPLFDTLVEFSKTHPVKLEPDEYMKMFYENAHHFLPPLPDIRDWELKDKIVNWNDLGEDLEYFVQLGRGKFQEVVTELLYIRFPDQNVIADITAHLFSPDAARTWAVLYQLPMSGKTPPAELFYSYLGAHHISSVPREEELQLQEVVSTLIQPMVMQYDQTKPLEFAKENLVKMSDKVFFKTIHSTAWDDNEYHLVHAYVGTETTCVLLGVGAASTVEDAQMAAATNATIKESQLTRLFNNLTELEKSELHHKPRATMNKHDQPQSRTYGQFDQHSQYPQKATAAGVSAYETTPSPAQNGYNASELAVKSSVSNNMGSVLNDDYKLLQNINFAEVIRAPDIDDDAAIDMSSKEKLNHLLIEKRYSPAEYKTSKISNVEVMVLCFIEKKPLVRAISGNKKKAGQVCAQLILNYWDYFFTKLPPR</sequence>
<dbReference type="EMBL" id="LK052886">
    <property type="protein sequence ID" value="CDR37770.1"/>
    <property type="molecule type" value="Genomic_DNA"/>
</dbReference>
<proteinExistence type="predicted"/>